<dbReference type="EMBL" id="MT151386">
    <property type="protein sequence ID" value="QIW89028.1"/>
    <property type="molecule type" value="Genomic_DNA"/>
</dbReference>
<dbReference type="EMBL" id="MT151386">
    <property type="protein sequence ID" value="QIW89199.1"/>
    <property type="molecule type" value="Genomic_DNA"/>
</dbReference>
<dbReference type="KEGG" id="vg:5130337"/>
<dbReference type="RefSeq" id="YP_238664.1">
    <property type="nucleotide sequence ID" value="NC_007021.1"/>
</dbReference>
<gene>
    <name evidence="1" type="ORF">TwortDSMZ_017</name>
    <name evidence="2" type="ORF">TwortDSMZ_206</name>
</gene>
<organism evidence="2 3">
    <name type="scientific">Staphylococcus phage Twort (strain DSM 17442 / HER 48)</name>
    <name type="common">Bacteriophage Twort</name>
    <dbReference type="NCBI Taxonomy" id="2908167"/>
    <lineage>
        <taxon>Viruses</taxon>
        <taxon>Duplodnaviria</taxon>
        <taxon>Heunggongvirae</taxon>
        <taxon>Uroviricota</taxon>
        <taxon>Caudoviricetes</taxon>
        <taxon>Herelleviridae</taxon>
        <taxon>Twortvirinae</taxon>
        <taxon>Twortvirus</taxon>
        <taxon>Twortvirus twort</taxon>
    </lineage>
</organism>
<dbReference type="Proteomes" id="UP000503318">
    <property type="component" value="Segment"/>
</dbReference>
<sequence>MKTINGIKGLNNLPRWESQDIYATIQSYLRYNDMDSARIIVNNFQVHDYEDSNDMYYEVYTSEFVFDIDSTLEEFEYDIIRNEKLTKEYKTIKGLINACIRENSKKEMFTYNMFTII</sequence>
<evidence type="ECO:0000313" key="1">
    <source>
        <dbReference type="EMBL" id="QIW89028.1"/>
    </source>
</evidence>
<reference evidence="2 3" key="1">
    <citation type="submission" date="2020-03" db="EMBL/GenBank/DDBJ databases">
        <title>Variable regions in the genome of staphylococcal bacteriophage Twort.</title>
        <authorList>
            <person name="Glowacka-Rutkowska A."/>
            <person name="Gawor J."/>
            <person name="Lobocka M."/>
        </authorList>
    </citation>
    <scope>NUCLEOTIDE SEQUENCE [LARGE SCALE GENOMIC DNA]</scope>
</reference>
<dbReference type="SMR" id="A0A6H0X5K2"/>
<proteinExistence type="predicted"/>
<organismHost>
    <name type="scientific">Twortvirus twort</name>
    <dbReference type="NCBI Taxonomy" id="55510"/>
</organismHost>
<name>A0A6H0X5K2_BPTWO</name>
<evidence type="ECO:0000313" key="3">
    <source>
        <dbReference type="Proteomes" id="UP000503318"/>
    </source>
</evidence>
<protein>
    <submittedName>
        <fullName evidence="1">Terminal repeat-encoded protein I</fullName>
    </submittedName>
</protein>
<accession>A0A6H0X5K2</accession>
<evidence type="ECO:0000313" key="2">
    <source>
        <dbReference type="EMBL" id="QIW89199.1"/>
    </source>
</evidence>